<keyword evidence="2" id="KW-1185">Reference proteome</keyword>
<accession>A0AAD9JJ86</accession>
<name>A0AAD9JJ86_9ANNE</name>
<gene>
    <name evidence="1" type="ORF">LSH36_288g00000</name>
</gene>
<reference evidence="1" key="1">
    <citation type="journal article" date="2023" name="Mol. Biol. Evol.">
        <title>Third-Generation Sequencing Reveals the Adaptive Role of the Epigenome in Three Deep-Sea Polychaetes.</title>
        <authorList>
            <person name="Perez M."/>
            <person name="Aroh O."/>
            <person name="Sun Y."/>
            <person name="Lan Y."/>
            <person name="Juniper S.K."/>
            <person name="Young C.R."/>
            <person name="Angers B."/>
            <person name="Qian P.Y."/>
        </authorList>
    </citation>
    <scope>NUCLEOTIDE SEQUENCE</scope>
    <source>
        <strain evidence="1">P08H-3</strain>
    </source>
</reference>
<sequence length="219" mass="24862">MGLIRHAQDCSVSETVIVYCRHLKNGHLTDVIVGLEVEDLERVHTDGVFKAVSRSMERFVGPGLLDKLVAVRCDGASVNLGVRNSVATRLKADREYILPIHCVCHRMELGQSGKRCCEGSTKYILKQLRDFRNRSYQSPAHIIKIPARGALHIIHGRVVREDPRAVFRGLTVIFYNENAKYDYGHVCDLEMERIRSRLEDPNNNTVPVTQVAHFVDTRE</sequence>
<protein>
    <recommendedName>
        <fullName evidence="3">DUF4371 domain-containing protein</fullName>
    </recommendedName>
</protein>
<comment type="caution">
    <text evidence="1">The sequence shown here is derived from an EMBL/GenBank/DDBJ whole genome shotgun (WGS) entry which is preliminary data.</text>
</comment>
<evidence type="ECO:0008006" key="3">
    <source>
        <dbReference type="Google" id="ProtNLM"/>
    </source>
</evidence>
<dbReference type="Proteomes" id="UP001208570">
    <property type="component" value="Unassembled WGS sequence"/>
</dbReference>
<organism evidence="1 2">
    <name type="scientific">Paralvinella palmiformis</name>
    <dbReference type="NCBI Taxonomy" id="53620"/>
    <lineage>
        <taxon>Eukaryota</taxon>
        <taxon>Metazoa</taxon>
        <taxon>Spiralia</taxon>
        <taxon>Lophotrochozoa</taxon>
        <taxon>Annelida</taxon>
        <taxon>Polychaeta</taxon>
        <taxon>Sedentaria</taxon>
        <taxon>Canalipalpata</taxon>
        <taxon>Terebellida</taxon>
        <taxon>Terebelliformia</taxon>
        <taxon>Alvinellidae</taxon>
        <taxon>Paralvinella</taxon>
    </lineage>
</organism>
<dbReference type="AlphaFoldDB" id="A0AAD9JJ86"/>
<evidence type="ECO:0000313" key="1">
    <source>
        <dbReference type="EMBL" id="KAK2153711.1"/>
    </source>
</evidence>
<evidence type="ECO:0000313" key="2">
    <source>
        <dbReference type="Proteomes" id="UP001208570"/>
    </source>
</evidence>
<proteinExistence type="predicted"/>
<dbReference type="PANTHER" id="PTHR46880:SF5">
    <property type="entry name" value="DUF4371 DOMAIN-CONTAINING PROTEIN"/>
    <property type="match status" value="1"/>
</dbReference>
<dbReference type="EMBL" id="JAODUP010000288">
    <property type="protein sequence ID" value="KAK2153711.1"/>
    <property type="molecule type" value="Genomic_DNA"/>
</dbReference>
<dbReference type="PANTHER" id="PTHR46880">
    <property type="entry name" value="RAS-ASSOCIATING DOMAIN-CONTAINING PROTEIN"/>
    <property type="match status" value="1"/>
</dbReference>